<feature type="binding site" evidence="6">
    <location>
        <begin position="127"/>
        <end position="130"/>
    </location>
    <ligand>
        <name>GTP</name>
        <dbReference type="ChEBI" id="CHEBI:37565"/>
    </ligand>
</feature>
<keyword evidence="6" id="KW-0472">Membrane</keyword>
<evidence type="ECO:0000259" key="9">
    <source>
        <dbReference type="PROSITE" id="PS50823"/>
    </source>
</evidence>
<keyword evidence="5 6" id="KW-0342">GTP-binding</keyword>
<evidence type="ECO:0000259" key="10">
    <source>
        <dbReference type="PROSITE" id="PS51713"/>
    </source>
</evidence>
<dbReference type="Pfam" id="PF01926">
    <property type="entry name" value="MMR_HSR1"/>
    <property type="match status" value="1"/>
</dbReference>
<dbReference type="NCBIfam" id="NF000908">
    <property type="entry name" value="PRK00089.1"/>
    <property type="match status" value="1"/>
</dbReference>
<feature type="binding site" evidence="6">
    <location>
        <begin position="17"/>
        <end position="24"/>
    </location>
    <ligand>
        <name>GTP</name>
        <dbReference type="ChEBI" id="CHEBI:37565"/>
    </ligand>
</feature>
<feature type="domain" description="Era-type G" evidence="10">
    <location>
        <begin position="9"/>
        <end position="178"/>
    </location>
</feature>
<feature type="region of interest" description="G4" evidence="7">
    <location>
        <begin position="127"/>
        <end position="130"/>
    </location>
</feature>
<keyword evidence="6" id="KW-0963">Cytoplasm</keyword>
<feature type="binding site" evidence="6">
    <location>
        <begin position="64"/>
        <end position="68"/>
    </location>
    <ligand>
        <name>GTP</name>
        <dbReference type="ChEBI" id="CHEBI:37565"/>
    </ligand>
</feature>
<dbReference type="Proteomes" id="UP001214250">
    <property type="component" value="Chromosome 1"/>
</dbReference>
<dbReference type="NCBIfam" id="TIGR00436">
    <property type="entry name" value="era"/>
    <property type="match status" value="1"/>
</dbReference>
<evidence type="ECO:0000256" key="3">
    <source>
        <dbReference type="ARBA" id="ARBA00022741"/>
    </source>
</evidence>
<feature type="region of interest" description="G2" evidence="7">
    <location>
        <begin position="43"/>
        <end position="47"/>
    </location>
</feature>
<evidence type="ECO:0000313" key="12">
    <source>
        <dbReference type="Proteomes" id="UP001214250"/>
    </source>
</evidence>
<dbReference type="NCBIfam" id="TIGR00231">
    <property type="entry name" value="small_GTP"/>
    <property type="match status" value="1"/>
</dbReference>
<dbReference type="InterPro" id="IPR005225">
    <property type="entry name" value="Small_GTP-bd"/>
</dbReference>
<dbReference type="CDD" id="cd04163">
    <property type="entry name" value="Era"/>
    <property type="match status" value="1"/>
</dbReference>
<sequence>MLEDYGYGNCGFVAIIGRPNAGKSTFVNQALGYKLAAVSRVPHTTRRRWVGIYTDDSAQIIFSDTPGIHESKNRMDEMMDRTIKRAIDKNDITLLLCDPMREFGMEDEMAAKAAAAADGKTTILVLNKCDKATEAAIREMEMNYCAHFEEKPTIHRMSALMNNGVTDLLELIKNLLPKGPFLYPDDQLADAFLRDIAEDIIRESALELLHSELPHSIAVMIDHWDEREKKIKIEATILVERESQKLIVIGSGGDMVKEIQRQSRNKLGKSLEKFVDLRLFVKVMPDWQNRIGLLKEMNLNDK</sequence>
<dbReference type="InterPro" id="IPR030388">
    <property type="entry name" value="G_ERA_dom"/>
</dbReference>
<dbReference type="PANTHER" id="PTHR42698:SF1">
    <property type="entry name" value="GTPASE ERA, MITOCHONDRIAL"/>
    <property type="match status" value="1"/>
</dbReference>
<accession>A0ABY7VUP7</accession>
<protein>
    <recommendedName>
        <fullName evidence="2 6">GTPase Era</fullName>
    </recommendedName>
</protein>
<evidence type="ECO:0000256" key="2">
    <source>
        <dbReference type="ARBA" id="ARBA00020484"/>
    </source>
</evidence>
<dbReference type="CDD" id="cd22534">
    <property type="entry name" value="KH-II_Era"/>
    <property type="match status" value="1"/>
</dbReference>
<keyword evidence="6" id="KW-0690">Ribosome biogenesis</keyword>
<keyword evidence="6" id="KW-0699">rRNA-binding</keyword>
<feature type="region of interest" description="G1" evidence="7">
    <location>
        <begin position="17"/>
        <end position="24"/>
    </location>
</feature>
<dbReference type="HAMAP" id="MF_00367">
    <property type="entry name" value="GTPase_Era"/>
    <property type="match status" value="1"/>
</dbReference>
<feature type="region of interest" description="G3" evidence="7">
    <location>
        <begin position="64"/>
        <end position="67"/>
    </location>
</feature>
<dbReference type="InterPro" id="IPR015946">
    <property type="entry name" value="KH_dom-like_a/b"/>
</dbReference>
<comment type="similarity">
    <text evidence="1 6 7 8">Belongs to the TRAFAC class TrmE-Era-EngA-EngB-Septin-like GTPase superfamily. Era GTPase family.</text>
</comment>
<evidence type="ECO:0000256" key="6">
    <source>
        <dbReference type="HAMAP-Rule" id="MF_00367"/>
    </source>
</evidence>
<dbReference type="InterPro" id="IPR005662">
    <property type="entry name" value="GTPase_Era-like"/>
</dbReference>
<dbReference type="PANTHER" id="PTHR42698">
    <property type="entry name" value="GTPASE ERA"/>
    <property type="match status" value="1"/>
</dbReference>
<proteinExistence type="inferred from homology"/>
<comment type="function">
    <text evidence="6">An essential GTPase that binds both GDP and GTP, with rapid nucleotide exchange. Plays a role in 16S rRNA processing and 30S ribosomal subunit biogenesis and possibly also in cell cycle regulation and energy metabolism.</text>
</comment>
<keyword evidence="6" id="KW-1003">Cell membrane</keyword>
<comment type="subcellular location">
    <subcellularLocation>
        <location evidence="6">Cytoplasm</location>
    </subcellularLocation>
    <subcellularLocation>
        <location evidence="6">Cell membrane</location>
        <topology evidence="6">Peripheral membrane protein</topology>
    </subcellularLocation>
</comment>
<dbReference type="SUPFAM" id="SSF54814">
    <property type="entry name" value="Prokaryotic type KH domain (KH-domain type II)"/>
    <property type="match status" value="1"/>
</dbReference>
<dbReference type="PROSITE" id="PS51713">
    <property type="entry name" value="G_ERA"/>
    <property type="match status" value="1"/>
</dbReference>
<evidence type="ECO:0000256" key="8">
    <source>
        <dbReference type="RuleBase" id="RU003761"/>
    </source>
</evidence>
<dbReference type="InterPro" id="IPR006073">
    <property type="entry name" value="GTP-bd"/>
</dbReference>
<dbReference type="Gene3D" id="3.40.50.300">
    <property type="entry name" value="P-loop containing nucleotide triphosphate hydrolases"/>
    <property type="match status" value="1"/>
</dbReference>
<dbReference type="RefSeq" id="WP_274149650.1">
    <property type="nucleotide sequence ID" value="NZ_CP117811.1"/>
</dbReference>
<dbReference type="InterPro" id="IPR009019">
    <property type="entry name" value="KH_sf_prok-type"/>
</dbReference>
<evidence type="ECO:0000256" key="1">
    <source>
        <dbReference type="ARBA" id="ARBA00007921"/>
    </source>
</evidence>
<keyword evidence="12" id="KW-1185">Reference proteome</keyword>
<dbReference type="EMBL" id="CP117811">
    <property type="protein sequence ID" value="WDE95833.1"/>
    <property type="molecule type" value="Genomic_DNA"/>
</dbReference>
<evidence type="ECO:0000256" key="5">
    <source>
        <dbReference type="ARBA" id="ARBA00023134"/>
    </source>
</evidence>
<name>A0ABY7VUP7_9BACT</name>
<dbReference type="PROSITE" id="PS50823">
    <property type="entry name" value="KH_TYPE_2"/>
    <property type="match status" value="1"/>
</dbReference>
<keyword evidence="4 6" id="KW-0694">RNA-binding</keyword>
<dbReference type="SUPFAM" id="SSF52540">
    <property type="entry name" value="P-loop containing nucleoside triphosphate hydrolases"/>
    <property type="match status" value="1"/>
</dbReference>
<dbReference type="InterPro" id="IPR027417">
    <property type="entry name" value="P-loop_NTPase"/>
</dbReference>
<dbReference type="Pfam" id="PF07650">
    <property type="entry name" value="KH_2"/>
    <property type="match status" value="1"/>
</dbReference>
<dbReference type="Gene3D" id="3.30.300.20">
    <property type="match status" value="1"/>
</dbReference>
<dbReference type="InterPro" id="IPR004044">
    <property type="entry name" value="KH_dom_type_2"/>
</dbReference>
<evidence type="ECO:0000256" key="4">
    <source>
        <dbReference type="ARBA" id="ARBA00022884"/>
    </source>
</evidence>
<feature type="region of interest" description="G5" evidence="7">
    <location>
        <begin position="157"/>
        <end position="159"/>
    </location>
</feature>
<organism evidence="11 12">
    <name type="scientific">Lentisphaera profundi</name>
    <dbReference type="NCBI Taxonomy" id="1658616"/>
    <lineage>
        <taxon>Bacteria</taxon>
        <taxon>Pseudomonadati</taxon>
        <taxon>Lentisphaerota</taxon>
        <taxon>Lentisphaeria</taxon>
        <taxon>Lentisphaerales</taxon>
        <taxon>Lentisphaeraceae</taxon>
        <taxon>Lentisphaera</taxon>
    </lineage>
</organism>
<feature type="domain" description="KH type-2" evidence="9">
    <location>
        <begin position="209"/>
        <end position="285"/>
    </location>
</feature>
<evidence type="ECO:0000313" key="11">
    <source>
        <dbReference type="EMBL" id="WDE95833.1"/>
    </source>
</evidence>
<reference evidence="11 12" key="1">
    <citation type="submission" date="2023-02" db="EMBL/GenBank/DDBJ databases">
        <title>Genome sequence of Lentisphaera profundi SAORIC-696.</title>
        <authorList>
            <person name="Kim e."/>
            <person name="Cho J.-C."/>
            <person name="Choi A."/>
            <person name="Kang I."/>
        </authorList>
    </citation>
    <scope>NUCLEOTIDE SEQUENCE [LARGE SCALE GENOMIC DNA]</scope>
    <source>
        <strain evidence="11 12">SAORIC-696</strain>
    </source>
</reference>
<gene>
    <name evidence="6 11" type="primary">era</name>
    <name evidence="11" type="ORF">PQO03_08905</name>
</gene>
<evidence type="ECO:0000256" key="7">
    <source>
        <dbReference type="PROSITE-ProRule" id="PRU01050"/>
    </source>
</evidence>
<comment type="subunit">
    <text evidence="6">Monomer.</text>
</comment>
<keyword evidence="3 6" id="KW-0547">Nucleotide-binding</keyword>